<dbReference type="NCBIfam" id="TIGR02210">
    <property type="entry name" value="rodA_shape"/>
    <property type="match status" value="1"/>
</dbReference>
<organism evidence="7 8">
    <name type="scientific">Anaerobranca californiensis DSM 14826</name>
    <dbReference type="NCBI Taxonomy" id="1120989"/>
    <lineage>
        <taxon>Bacteria</taxon>
        <taxon>Bacillati</taxon>
        <taxon>Bacillota</taxon>
        <taxon>Clostridia</taxon>
        <taxon>Eubacteriales</taxon>
        <taxon>Proteinivoracaceae</taxon>
        <taxon>Anaerobranca</taxon>
    </lineage>
</organism>
<dbReference type="GO" id="GO:0005886">
    <property type="term" value="C:plasma membrane"/>
    <property type="evidence" value="ECO:0007669"/>
    <property type="project" value="UniProtKB-SubCell"/>
</dbReference>
<evidence type="ECO:0000256" key="1">
    <source>
        <dbReference type="ARBA" id="ARBA00004141"/>
    </source>
</evidence>
<dbReference type="InterPro" id="IPR001182">
    <property type="entry name" value="FtsW/RodA"/>
</dbReference>
<dbReference type="Pfam" id="PF01098">
    <property type="entry name" value="FTSW_RODA_SPOVE"/>
    <property type="match status" value="1"/>
</dbReference>
<dbReference type="Proteomes" id="UP000243547">
    <property type="component" value="Unassembled WGS sequence"/>
</dbReference>
<keyword evidence="6" id="KW-0961">Cell wall biogenesis/degradation</keyword>
<dbReference type="InterPro" id="IPR011923">
    <property type="entry name" value="RodA/MrdB"/>
</dbReference>
<feature type="transmembrane region" description="Helical" evidence="6">
    <location>
        <begin position="106"/>
        <end position="121"/>
    </location>
</feature>
<dbReference type="AlphaFoldDB" id="A0A1M6NIX7"/>
<feature type="transmembrane region" description="Helical" evidence="6">
    <location>
        <begin position="307"/>
        <end position="329"/>
    </location>
</feature>
<feature type="transmembrane region" description="Helical" evidence="6">
    <location>
        <begin position="217"/>
        <end position="237"/>
    </location>
</feature>
<dbReference type="GO" id="GO:0051301">
    <property type="term" value="P:cell division"/>
    <property type="evidence" value="ECO:0007669"/>
    <property type="project" value="InterPro"/>
</dbReference>
<evidence type="ECO:0000256" key="3">
    <source>
        <dbReference type="ARBA" id="ARBA00022960"/>
    </source>
</evidence>
<dbReference type="EMBL" id="FRAI01000010">
    <property type="protein sequence ID" value="SHJ95512.1"/>
    <property type="molecule type" value="Genomic_DNA"/>
</dbReference>
<comment type="pathway">
    <text evidence="6">Cell wall biogenesis; peptidoglycan biosynthesis.</text>
</comment>
<proteinExistence type="inferred from homology"/>
<evidence type="ECO:0000256" key="5">
    <source>
        <dbReference type="ARBA" id="ARBA00023136"/>
    </source>
</evidence>
<dbReference type="GO" id="GO:0015648">
    <property type="term" value="F:lipid-linked peptidoglycan transporter activity"/>
    <property type="evidence" value="ECO:0007669"/>
    <property type="project" value="TreeGrafter"/>
</dbReference>
<keyword evidence="6" id="KW-1003">Cell membrane</keyword>
<keyword evidence="4 6" id="KW-1133">Transmembrane helix</keyword>
<dbReference type="EC" id="2.4.99.28" evidence="6"/>
<feature type="transmembrane region" description="Helical" evidence="6">
    <location>
        <begin position="341"/>
        <end position="364"/>
    </location>
</feature>
<comment type="similarity">
    <text evidence="6">Belongs to the SEDS family. MrdB/RodA subfamily.</text>
</comment>
<dbReference type="HAMAP" id="MF_02079">
    <property type="entry name" value="PGT_RodA"/>
    <property type="match status" value="1"/>
</dbReference>
<dbReference type="GO" id="GO:0009252">
    <property type="term" value="P:peptidoglycan biosynthetic process"/>
    <property type="evidence" value="ECO:0007669"/>
    <property type="project" value="UniProtKB-UniRule"/>
</dbReference>
<reference evidence="8" key="1">
    <citation type="submission" date="2016-11" db="EMBL/GenBank/DDBJ databases">
        <authorList>
            <person name="Varghese N."/>
            <person name="Submissions S."/>
        </authorList>
    </citation>
    <scope>NUCLEOTIDE SEQUENCE [LARGE SCALE GENOMIC DNA]</scope>
    <source>
        <strain evidence="8">DSM 14826</strain>
    </source>
</reference>
<dbReference type="GO" id="GO:0071555">
    <property type="term" value="P:cell wall organization"/>
    <property type="evidence" value="ECO:0007669"/>
    <property type="project" value="UniProtKB-KW"/>
</dbReference>
<name>A0A1M6NIX7_9FIRM</name>
<comment type="function">
    <text evidence="6">Peptidoglycan polymerase that is essential for cell wall elongation.</text>
</comment>
<keyword evidence="6" id="KW-0573">Peptidoglycan synthesis</keyword>
<evidence type="ECO:0000256" key="2">
    <source>
        <dbReference type="ARBA" id="ARBA00022692"/>
    </source>
</evidence>
<dbReference type="GO" id="GO:0008360">
    <property type="term" value="P:regulation of cell shape"/>
    <property type="evidence" value="ECO:0007669"/>
    <property type="project" value="UniProtKB-KW"/>
</dbReference>
<dbReference type="PANTHER" id="PTHR30474">
    <property type="entry name" value="CELL CYCLE PROTEIN"/>
    <property type="match status" value="1"/>
</dbReference>
<keyword evidence="3 6" id="KW-0133">Cell shape</keyword>
<dbReference type="PANTHER" id="PTHR30474:SF1">
    <property type="entry name" value="PEPTIDOGLYCAN GLYCOSYLTRANSFERASE MRDB"/>
    <property type="match status" value="1"/>
</dbReference>
<keyword evidence="6" id="KW-0808">Transferase</keyword>
<dbReference type="STRING" id="1120989.SAMN02745227_01138"/>
<evidence type="ECO:0000256" key="6">
    <source>
        <dbReference type="HAMAP-Rule" id="MF_02079"/>
    </source>
</evidence>
<keyword evidence="2 6" id="KW-0812">Transmembrane</keyword>
<keyword evidence="5 6" id="KW-0472">Membrane</keyword>
<sequence length="372" mass="41899">MIDKKNFVNFDFSLLIVTIFLAIIGIFSVFQASNSHYLKMQSIWFIIGLCIMALVIYFDYKDLKSIIYLIYGANLLLLLSVMFFGKVSLGAQRWIQIGGFRLQPSEFAKVAIIITLSYLMSREDMQMDSLLDLIRPGIHVAVPMVLIFLQPDLGTSLVFVAIMAGMLFVAGLKWRHIIFLGILGVLTSIFAYYKVLEEYQINRLIAFTDPFKYYHTIGFQIVQSLIAIGSGGIWGNWLNGSNRRFERMIPYDITDHGFVPEPHTDFIFSVIGEKFGLIGTTIVLLLFLFMIYRILQIALTASDEFGTFICVGVASMLAFQILVNVGMTLSIMPVTGLPLPFISYGGSNFLSNCIAIGLVLNVALRRERDTIF</sequence>
<feature type="transmembrane region" description="Helical" evidence="6">
    <location>
        <begin position="42"/>
        <end position="60"/>
    </location>
</feature>
<feature type="transmembrane region" description="Helical" evidence="6">
    <location>
        <begin position="66"/>
        <end position="85"/>
    </location>
</feature>
<keyword evidence="6" id="KW-0328">Glycosyltransferase</keyword>
<dbReference type="GO" id="GO:0032153">
    <property type="term" value="C:cell division site"/>
    <property type="evidence" value="ECO:0007669"/>
    <property type="project" value="TreeGrafter"/>
</dbReference>
<comment type="subcellular location">
    <subcellularLocation>
        <location evidence="6">Cell membrane</location>
        <topology evidence="6">Multi-pass membrane protein</topology>
    </subcellularLocation>
    <subcellularLocation>
        <location evidence="1">Membrane</location>
        <topology evidence="1">Multi-pass membrane protein</topology>
    </subcellularLocation>
</comment>
<dbReference type="GO" id="GO:0008955">
    <property type="term" value="F:peptidoglycan glycosyltransferase activity"/>
    <property type="evidence" value="ECO:0007669"/>
    <property type="project" value="UniProtKB-UniRule"/>
</dbReference>
<feature type="transmembrane region" description="Helical" evidence="6">
    <location>
        <begin position="178"/>
        <end position="196"/>
    </location>
</feature>
<evidence type="ECO:0000313" key="7">
    <source>
        <dbReference type="EMBL" id="SHJ95512.1"/>
    </source>
</evidence>
<dbReference type="OrthoDB" id="9812661at2"/>
<accession>A0A1M6NIX7</accession>
<keyword evidence="8" id="KW-1185">Reference proteome</keyword>
<gene>
    <name evidence="6" type="primary">rodA</name>
    <name evidence="7" type="ORF">SAMN02745227_01138</name>
</gene>
<evidence type="ECO:0000313" key="8">
    <source>
        <dbReference type="Proteomes" id="UP000243547"/>
    </source>
</evidence>
<feature type="transmembrane region" description="Helical" evidence="6">
    <location>
        <begin position="12"/>
        <end position="30"/>
    </location>
</feature>
<feature type="transmembrane region" description="Helical" evidence="6">
    <location>
        <begin position="275"/>
        <end position="295"/>
    </location>
</feature>
<evidence type="ECO:0000256" key="4">
    <source>
        <dbReference type="ARBA" id="ARBA00022989"/>
    </source>
</evidence>
<dbReference type="UniPathway" id="UPA00219"/>
<dbReference type="RefSeq" id="WP_072907032.1">
    <property type="nucleotide sequence ID" value="NZ_FRAI01000010.1"/>
</dbReference>
<comment type="catalytic activity">
    <reaction evidence="6">
        <text>[GlcNAc-(1-&gt;4)-Mur2Ac(oyl-L-Ala-gamma-D-Glu-L-Lys-D-Ala-D-Ala)](n)-di-trans,octa-cis-undecaprenyl diphosphate + beta-D-GlcNAc-(1-&gt;4)-Mur2Ac(oyl-L-Ala-gamma-D-Glu-L-Lys-D-Ala-D-Ala)-di-trans,octa-cis-undecaprenyl diphosphate = [GlcNAc-(1-&gt;4)-Mur2Ac(oyl-L-Ala-gamma-D-Glu-L-Lys-D-Ala-D-Ala)](n+1)-di-trans,octa-cis-undecaprenyl diphosphate + di-trans,octa-cis-undecaprenyl diphosphate + H(+)</text>
        <dbReference type="Rhea" id="RHEA:23708"/>
        <dbReference type="Rhea" id="RHEA-COMP:9602"/>
        <dbReference type="Rhea" id="RHEA-COMP:9603"/>
        <dbReference type="ChEBI" id="CHEBI:15378"/>
        <dbReference type="ChEBI" id="CHEBI:58405"/>
        <dbReference type="ChEBI" id="CHEBI:60033"/>
        <dbReference type="ChEBI" id="CHEBI:78435"/>
        <dbReference type="EC" id="2.4.99.28"/>
    </reaction>
</comment>
<protein>
    <recommendedName>
        <fullName evidence="6">Peptidoglycan glycosyltransferase RodA</fullName>
        <shortName evidence="6">PGT</shortName>
        <ecNumber evidence="6">2.4.99.28</ecNumber>
    </recommendedName>
    <alternativeName>
        <fullName evidence="6">Cell elongation protein RodA</fullName>
    </alternativeName>
    <alternativeName>
        <fullName evidence="6">Cell wall polymerase</fullName>
    </alternativeName>
    <alternativeName>
        <fullName evidence="6">Peptidoglycan polymerase</fullName>
        <shortName evidence="6">PG polymerase</shortName>
    </alternativeName>
</protein>